<name>A0A1B8A8D9_FUSPO</name>
<dbReference type="GO" id="GO:0005773">
    <property type="term" value="C:vacuole"/>
    <property type="evidence" value="ECO:0007669"/>
    <property type="project" value="GOC"/>
</dbReference>
<feature type="compositionally biased region" description="Low complexity" evidence="1">
    <location>
        <begin position="47"/>
        <end position="65"/>
    </location>
</feature>
<dbReference type="STRING" id="36050.A0A1B8A8D9"/>
<evidence type="ECO:0000256" key="1">
    <source>
        <dbReference type="SAM" id="MobiDB-lite"/>
    </source>
</evidence>
<proteinExistence type="predicted"/>
<sequence>MAAVLPSEDNSYFAASSLRRSHSHSTFISSASPYFPSSHLSEHYQPASKSSAEFNSSSTSSSPHTAHADSVDLSYSSTPTTNLPIASDYDTIGIVELPEGNFMFPSFAQEKLYVHPEIRPDTRHDDNLELPQAPEKATLMLPLLQNTRALRRSLMKHQDPKHWSTKNSNTQRTTLQSQVGPSRQVDYLSHEWREEISGPHGDTLAWIKAKNNLKTIPPESINWLKDCDVTWLYGPLQSGPKNLHPTYTEPLSVPLSNADSLLTPTRNPF</sequence>
<feature type="region of interest" description="Disordered" evidence="1">
    <location>
        <begin position="39"/>
        <end position="75"/>
    </location>
</feature>
<dbReference type="Proteomes" id="UP000091967">
    <property type="component" value="Unassembled WGS sequence"/>
</dbReference>
<dbReference type="AlphaFoldDB" id="A0A1B8A8D9"/>
<feature type="region of interest" description="Disordered" evidence="1">
    <location>
        <begin position="157"/>
        <end position="181"/>
    </location>
</feature>
<dbReference type="GO" id="GO:0007039">
    <property type="term" value="P:protein catabolic process in the vacuole"/>
    <property type="evidence" value="ECO:0007669"/>
    <property type="project" value="TreeGrafter"/>
</dbReference>
<accession>A0A1B8A8D9</accession>
<organism evidence="2 3">
    <name type="scientific">Fusarium poae</name>
    <dbReference type="NCBI Taxonomy" id="36050"/>
    <lineage>
        <taxon>Eukaryota</taxon>
        <taxon>Fungi</taxon>
        <taxon>Dikarya</taxon>
        <taxon>Ascomycota</taxon>
        <taxon>Pezizomycotina</taxon>
        <taxon>Sordariomycetes</taxon>
        <taxon>Hypocreomycetidae</taxon>
        <taxon>Hypocreales</taxon>
        <taxon>Nectriaceae</taxon>
        <taxon>Fusarium</taxon>
    </lineage>
</organism>
<dbReference type="InterPro" id="IPR052292">
    <property type="entry name" value="Glucose_repression_reg"/>
</dbReference>
<evidence type="ECO:0000313" key="3">
    <source>
        <dbReference type="Proteomes" id="UP000091967"/>
    </source>
</evidence>
<feature type="compositionally biased region" description="Polar residues" evidence="1">
    <location>
        <begin position="165"/>
        <end position="181"/>
    </location>
</feature>
<protein>
    <recommendedName>
        <fullName evidence="4">Nitrogen regulatory protein areA GATA-like domain-containing protein</fullName>
    </recommendedName>
</protein>
<dbReference type="GO" id="GO:0042149">
    <property type="term" value="P:cellular response to glucose starvation"/>
    <property type="evidence" value="ECO:0007669"/>
    <property type="project" value="TreeGrafter"/>
</dbReference>
<dbReference type="PANTHER" id="PTHR28051:SF1">
    <property type="entry name" value="PROTEIN MTL1-RELATED"/>
    <property type="match status" value="1"/>
</dbReference>
<keyword evidence="3" id="KW-1185">Reference proteome</keyword>
<comment type="caution">
    <text evidence="2">The sequence shown here is derived from an EMBL/GenBank/DDBJ whole genome shotgun (WGS) entry which is preliminary data.</text>
</comment>
<gene>
    <name evidence="2" type="ORF">FPOA_12686</name>
</gene>
<dbReference type="EMBL" id="LYXU01000070">
    <property type="protein sequence ID" value="OBS16747.1"/>
    <property type="molecule type" value="Genomic_DNA"/>
</dbReference>
<evidence type="ECO:0008006" key="4">
    <source>
        <dbReference type="Google" id="ProtNLM"/>
    </source>
</evidence>
<reference evidence="2 3" key="1">
    <citation type="submission" date="2016-06" db="EMBL/GenBank/DDBJ databases">
        <title>Living apart together: crosstalk between the core and supernumerary genomes in a fungal plant pathogen.</title>
        <authorList>
            <person name="Vanheule A."/>
            <person name="Audenaert K."/>
            <person name="Warris S."/>
            <person name="Van De Geest H."/>
            <person name="Schijlen E."/>
            <person name="Hofte M."/>
            <person name="De Saeger S."/>
            <person name="Haesaert G."/>
            <person name="Waalwijk C."/>
            <person name="Van Der Lee T."/>
        </authorList>
    </citation>
    <scope>NUCLEOTIDE SEQUENCE [LARGE SCALE GENOMIC DNA]</scope>
    <source>
        <strain evidence="2 3">2516</strain>
    </source>
</reference>
<dbReference type="PANTHER" id="PTHR28051">
    <property type="entry name" value="PROTEIN MTL1-RELATED"/>
    <property type="match status" value="1"/>
</dbReference>
<evidence type="ECO:0000313" key="2">
    <source>
        <dbReference type="EMBL" id="OBS16747.1"/>
    </source>
</evidence>